<dbReference type="EMBL" id="BKAL01000007">
    <property type="protein sequence ID" value="GEP69369.1"/>
    <property type="molecule type" value="Genomic_DNA"/>
</dbReference>
<comment type="caution">
    <text evidence="1">The sequence shown here is derived from an EMBL/GenBank/DDBJ whole genome shotgun (WGS) entry which is preliminary data.</text>
</comment>
<dbReference type="AlphaFoldDB" id="A0A512PDT2"/>
<proteinExistence type="predicted"/>
<name>A0A512PDT2_9CELL</name>
<reference evidence="1 2" key="1">
    <citation type="submission" date="2019-07" db="EMBL/GenBank/DDBJ databases">
        <title>Whole genome shotgun sequence of Cellulomonas soli NBRC 109434.</title>
        <authorList>
            <person name="Hosoyama A."/>
            <person name="Uohara A."/>
            <person name="Ohji S."/>
            <person name="Ichikawa N."/>
        </authorList>
    </citation>
    <scope>NUCLEOTIDE SEQUENCE [LARGE SCALE GENOMIC DNA]</scope>
    <source>
        <strain evidence="1 2">NBRC 109434</strain>
    </source>
</reference>
<dbReference type="Proteomes" id="UP000321798">
    <property type="component" value="Unassembled WGS sequence"/>
</dbReference>
<dbReference type="RefSeq" id="WP_146953133.1">
    <property type="nucleotide sequence ID" value="NZ_BAABBJ010000007.1"/>
</dbReference>
<protein>
    <submittedName>
        <fullName evidence="1">Uncharacterized protein</fullName>
    </submittedName>
</protein>
<accession>A0A512PDT2</accession>
<sequence>MTTPDRALEAFRAMDEHLKLCKPPHPEPQRVLDAIDEALEDATTADLDAIIECKEVRICLTDLCREFAHGQEHGAIIAAMAIAGWRAVNPPG</sequence>
<evidence type="ECO:0000313" key="1">
    <source>
        <dbReference type="EMBL" id="GEP69369.1"/>
    </source>
</evidence>
<gene>
    <name evidence="1" type="ORF">CSO01_20840</name>
</gene>
<organism evidence="1 2">
    <name type="scientific">Cellulomonas soli</name>
    <dbReference type="NCBI Taxonomy" id="931535"/>
    <lineage>
        <taxon>Bacteria</taxon>
        <taxon>Bacillati</taxon>
        <taxon>Actinomycetota</taxon>
        <taxon>Actinomycetes</taxon>
        <taxon>Micrococcales</taxon>
        <taxon>Cellulomonadaceae</taxon>
        <taxon>Cellulomonas</taxon>
    </lineage>
</organism>
<evidence type="ECO:0000313" key="2">
    <source>
        <dbReference type="Proteomes" id="UP000321798"/>
    </source>
</evidence>
<keyword evidence="2" id="KW-1185">Reference proteome</keyword>